<dbReference type="eggNOG" id="KOG3196">
    <property type="taxonomic scope" value="Eukaryota"/>
</dbReference>
<dbReference type="SUPFAM" id="SSF52833">
    <property type="entry name" value="Thioredoxin-like"/>
    <property type="match status" value="1"/>
</dbReference>
<evidence type="ECO:0000256" key="4">
    <source>
        <dbReference type="ARBA" id="ARBA00022967"/>
    </source>
</evidence>
<evidence type="ECO:0000313" key="11">
    <source>
        <dbReference type="RefSeq" id="XP_001353809.2"/>
    </source>
</evidence>
<keyword evidence="6 9" id="KW-0411">Iron-sulfur</keyword>
<feature type="binding site" evidence="9">
    <location>
        <position position="131"/>
    </location>
    <ligand>
        <name>[2Fe-2S] cluster</name>
        <dbReference type="ChEBI" id="CHEBI:190135"/>
    </ligand>
</feature>
<dbReference type="PROSITE" id="PS01099">
    <property type="entry name" value="COMPLEX1_24K"/>
    <property type="match status" value="1"/>
</dbReference>
<dbReference type="GO" id="GO:0005743">
    <property type="term" value="C:mitochondrial inner membrane"/>
    <property type="evidence" value="ECO:0007669"/>
    <property type="project" value="UniProtKB-ARBA"/>
</dbReference>
<comment type="similarity">
    <text evidence="1">Belongs to the complex I 24 kDa subunit family.</text>
</comment>
<keyword evidence="7" id="KW-0520">NAD</keyword>
<gene>
    <name evidence="11" type="primary">ND-24L</name>
</gene>
<dbReference type="Pfam" id="PF01257">
    <property type="entry name" value="2Fe-2S_thioredx"/>
    <property type="match status" value="1"/>
</dbReference>
<dbReference type="Proteomes" id="UP000001819">
    <property type="component" value="Chromosome X"/>
</dbReference>
<keyword evidence="5 9" id="KW-0408">Iron</keyword>
<evidence type="ECO:0000313" key="10">
    <source>
        <dbReference type="Proteomes" id="UP000001819"/>
    </source>
</evidence>
<comment type="cofactor">
    <cofactor evidence="9">
        <name>[2Fe-2S] cluster</name>
        <dbReference type="ChEBI" id="CHEBI:190135"/>
    </cofactor>
    <text evidence="9">Binds 1 [2Fe-2S] cluster.</text>
</comment>
<evidence type="ECO:0000256" key="9">
    <source>
        <dbReference type="PIRSR" id="PIRSR000216-1"/>
    </source>
</evidence>
<keyword evidence="10" id="KW-1185">Reference proteome</keyword>
<dbReference type="NCBIfam" id="TIGR01958">
    <property type="entry name" value="nuoE_fam"/>
    <property type="match status" value="1"/>
</dbReference>
<feature type="binding site" evidence="9">
    <location>
        <position position="126"/>
    </location>
    <ligand>
        <name>[2Fe-2S] cluster</name>
        <dbReference type="ChEBI" id="CHEBI:190135"/>
    </ligand>
</feature>
<dbReference type="GeneID" id="4813299"/>
<dbReference type="InterPro" id="IPR041921">
    <property type="entry name" value="NuoE_N"/>
</dbReference>
<evidence type="ECO:0000256" key="2">
    <source>
        <dbReference type="ARBA" id="ARBA00022714"/>
    </source>
</evidence>
<dbReference type="PANTHER" id="PTHR10371">
    <property type="entry name" value="NADH DEHYDROGENASE UBIQUINONE FLAVOPROTEIN 2, MITOCHONDRIAL"/>
    <property type="match status" value="1"/>
</dbReference>
<proteinExistence type="inferred from homology"/>
<dbReference type="FunCoup" id="Q2LZG4">
    <property type="interactions" value="161"/>
</dbReference>
<protein>
    <submittedName>
        <fullName evidence="11">NADH-quinone oxidoreductase subunit E</fullName>
    </submittedName>
</protein>
<feature type="binding site" evidence="9">
    <location>
        <position position="167"/>
    </location>
    <ligand>
        <name>[2Fe-2S] cluster</name>
        <dbReference type="ChEBI" id="CHEBI:190135"/>
    </ligand>
</feature>
<feature type="binding site" evidence="9">
    <location>
        <position position="171"/>
    </location>
    <ligand>
        <name>[2Fe-2S] cluster</name>
        <dbReference type="ChEBI" id="CHEBI:190135"/>
    </ligand>
</feature>
<dbReference type="GO" id="GO:0051537">
    <property type="term" value="F:2 iron, 2 sulfur cluster binding"/>
    <property type="evidence" value="ECO:0007669"/>
    <property type="project" value="UniProtKB-KW"/>
</dbReference>
<keyword evidence="2 9" id="KW-0001">2Fe-2S</keyword>
<dbReference type="HOGENOM" id="CLU_054362_1_0_1"/>
<dbReference type="GO" id="GO:0008137">
    <property type="term" value="F:NADH dehydrogenase (ubiquinone) activity"/>
    <property type="evidence" value="ECO:0007669"/>
    <property type="project" value="UniProtKB-ARBA"/>
</dbReference>
<dbReference type="CDD" id="cd03064">
    <property type="entry name" value="TRX_Fd_NuoE"/>
    <property type="match status" value="1"/>
</dbReference>
<dbReference type="Gene3D" id="1.10.10.1590">
    <property type="entry name" value="NADH-quinone oxidoreductase subunit E"/>
    <property type="match status" value="1"/>
</dbReference>
<accession>A0A6I8UDK6</accession>
<accession>Q2LZG4</accession>
<dbReference type="RefSeq" id="XP_001353809.2">
    <property type="nucleotide sequence ID" value="XM_001353773.4"/>
</dbReference>
<evidence type="ECO:0000256" key="1">
    <source>
        <dbReference type="ARBA" id="ARBA00010643"/>
    </source>
</evidence>
<dbReference type="GO" id="GO:0098796">
    <property type="term" value="C:membrane protein complex"/>
    <property type="evidence" value="ECO:0007669"/>
    <property type="project" value="UniProtKB-ARBA"/>
</dbReference>
<evidence type="ECO:0000256" key="5">
    <source>
        <dbReference type="ARBA" id="ARBA00023004"/>
    </source>
</evidence>
<dbReference type="PIRSF" id="PIRSF000216">
    <property type="entry name" value="NADH_DH_24kDa"/>
    <property type="match status" value="1"/>
</dbReference>
<dbReference type="FunFam" id="3.40.30.10:FF:000022">
    <property type="entry name" value="NADH dehydrogenase flavoprotein 2, mitochondrial"/>
    <property type="match status" value="1"/>
</dbReference>
<dbReference type="InParanoid" id="Q2LZG4"/>
<organism evidence="10 11">
    <name type="scientific">Drosophila pseudoobscura pseudoobscura</name>
    <name type="common">Fruit fly</name>
    <dbReference type="NCBI Taxonomy" id="46245"/>
    <lineage>
        <taxon>Eukaryota</taxon>
        <taxon>Metazoa</taxon>
        <taxon>Ecdysozoa</taxon>
        <taxon>Arthropoda</taxon>
        <taxon>Hexapoda</taxon>
        <taxon>Insecta</taxon>
        <taxon>Pterygota</taxon>
        <taxon>Neoptera</taxon>
        <taxon>Endopterygota</taxon>
        <taxon>Diptera</taxon>
        <taxon>Brachycera</taxon>
        <taxon>Muscomorpha</taxon>
        <taxon>Ephydroidea</taxon>
        <taxon>Drosophilidae</taxon>
        <taxon>Drosophila</taxon>
        <taxon>Sophophora</taxon>
    </lineage>
</organism>
<dbReference type="Bgee" id="FBgn0079625">
    <property type="expression patterns" value="Expressed in male reproductive system and 1 other cell type or tissue"/>
</dbReference>
<dbReference type="OMA" id="PDMQFTL"/>
<dbReference type="PANTHER" id="PTHR10371:SF3">
    <property type="entry name" value="NADH DEHYDROGENASE [UBIQUINONE] FLAVOPROTEIN 2, MITOCHONDRIAL"/>
    <property type="match status" value="1"/>
</dbReference>
<dbReference type="InterPro" id="IPR036249">
    <property type="entry name" value="Thioredoxin-like_sf"/>
</dbReference>
<dbReference type="GO" id="GO:0003954">
    <property type="term" value="F:NADH dehydrogenase activity"/>
    <property type="evidence" value="ECO:0007669"/>
    <property type="project" value="TreeGrafter"/>
</dbReference>
<dbReference type="GO" id="GO:0006120">
    <property type="term" value="P:mitochondrial electron transport, NADH to ubiquinone"/>
    <property type="evidence" value="ECO:0007669"/>
    <property type="project" value="UniProtKB-ARBA"/>
</dbReference>
<dbReference type="Gene3D" id="3.40.30.10">
    <property type="entry name" value="Glutaredoxin"/>
    <property type="match status" value="1"/>
</dbReference>
<dbReference type="InterPro" id="IPR042128">
    <property type="entry name" value="NuoE_dom"/>
</dbReference>
<dbReference type="STRING" id="46245.Q2LZG4"/>
<evidence type="ECO:0000256" key="8">
    <source>
        <dbReference type="ARBA" id="ARBA00034078"/>
    </source>
</evidence>
<evidence type="ECO:0000256" key="7">
    <source>
        <dbReference type="ARBA" id="ARBA00023027"/>
    </source>
</evidence>
<reference evidence="11" key="1">
    <citation type="submission" date="2025-08" db="UniProtKB">
        <authorList>
            <consortium name="RefSeq"/>
        </authorList>
    </citation>
    <scope>IDENTIFICATION</scope>
    <source>
        <strain evidence="11">MV-25-SWS-2005</strain>
        <tissue evidence="11">Whole body</tissue>
    </source>
</reference>
<evidence type="ECO:0000256" key="6">
    <source>
        <dbReference type="ARBA" id="ARBA00023014"/>
    </source>
</evidence>
<sequence>MFGLLEVGLLALPRLCTLGRSLHITSMRRRSKLDACNMYDKMKFEFTKENKARVESLLTWYPEAERQGALLPLLDIAQRQHGWLPISAVVAVAEVLKIDPMQAYETAKYYTMFHMKPRGMYVVAVCTSTPCFLRGSDDLLKACSKMLRLEPGETSKDMQFSLKVDCCLGACVNGPVVTINDDLYEDLTEVSLESILSDLKCGKVPPAGPYSGRCSSEPKDGATTLLIDPPPAGYKMQDLDDSGEK</sequence>
<dbReference type="FunFam" id="1.10.10.1590:FF:000001">
    <property type="entry name" value="NADH-quinone oxidoreductase subunit E"/>
    <property type="match status" value="1"/>
</dbReference>
<keyword evidence="4" id="KW-1278">Translocase</keyword>
<evidence type="ECO:0000256" key="3">
    <source>
        <dbReference type="ARBA" id="ARBA00022723"/>
    </source>
</evidence>
<dbReference type="SMR" id="Q2LZG4"/>
<comment type="cofactor">
    <cofactor evidence="8">
        <name>[2Fe-2S] cluster</name>
        <dbReference type="ChEBI" id="CHEBI:190135"/>
    </cofactor>
</comment>
<name>Q2LZG4_DROPS</name>
<keyword evidence="3 9" id="KW-0479">Metal-binding</keyword>
<dbReference type="GO" id="GO:0046872">
    <property type="term" value="F:metal ion binding"/>
    <property type="evidence" value="ECO:0007669"/>
    <property type="project" value="UniProtKB-KW"/>
</dbReference>
<dbReference type="KEGG" id="dpo:4813299"/>
<dbReference type="InterPro" id="IPR002023">
    <property type="entry name" value="NuoE-like"/>
</dbReference>
<dbReference type="GO" id="GO:1902494">
    <property type="term" value="C:catalytic complex"/>
    <property type="evidence" value="ECO:0007669"/>
    <property type="project" value="UniProtKB-ARBA"/>
</dbReference>
<dbReference type="AlphaFoldDB" id="Q2LZG4"/>